<name>A0ABQ6MA48_9STRA</name>
<protein>
    <submittedName>
        <fullName evidence="1">Uncharacterized protein</fullName>
    </submittedName>
</protein>
<evidence type="ECO:0000313" key="2">
    <source>
        <dbReference type="Proteomes" id="UP001165060"/>
    </source>
</evidence>
<keyword evidence="2" id="KW-1185">Reference proteome</keyword>
<dbReference type="Proteomes" id="UP001165060">
    <property type="component" value="Unassembled WGS sequence"/>
</dbReference>
<accession>A0ABQ6MA48</accession>
<proteinExistence type="predicted"/>
<evidence type="ECO:0000313" key="1">
    <source>
        <dbReference type="EMBL" id="GMI22498.1"/>
    </source>
</evidence>
<gene>
    <name evidence="1" type="ORF">TeGR_g14761</name>
</gene>
<reference evidence="1 2" key="1">
    <citation type="journal article" date="2023" name="Commun. Biol.">
        <title>Genome analysis of Parmales, the sister group of diatoms, reveals the evolutionary specialization of diatoms from phago-mixotrophs to photoautotrophs.</title>
        <authorList>
            <person name="Ban H."/>
            <person name="Sato S."/>
            <person name="Yoshikawa S."/>
            <person name="Yamada K."/>
            <person name="Nakamura Y."/>
            <person name="Ichinomiya M."/>
            <person name="Sato N."/>
            <person name="Blanc-Mathieu R."/>
            <person name="Endo H."/>
            <person name="Kuwata A."/>
            <person name="Ogata H."/>
        </authorList>
    </citation>
    <scope>NUCLEOTIDE SEQUENCE [LARGE SCALE GENOMIC DNA]</scope>
</reference>
<sequence length="126" mass="13690">MSSFQATVAADRLLARESTIMTHSFTTVAAKFSELSALLEDANARGNGALMEGKRAEVRSAMNLYLVEIMRAGAVEIASLNGEVADIEGRRGEIDREVEKKERAFQLLLASVEDLKRMLAEEGGDA</sequence>
<dbReference type="EMBL" id="BRYB01002605">
    <property type="protein sequence ID" value="GMI22498.1"/>
    <property type="molecule type" value="Genomic_DNA"/>
</dbReference>
<organism evidence="1 2">
    <name type="scientific">Tetraparma gracilis</name>
    <dbReference type="NCBI Taxonomy" id="2962635"/>
    <lineage>
        <taxon>Eukaryota</taxon>
        <taxon>Sar</taxon>
        <taxon>Stramenopiles</taxon>
        <taxon>Ochrophyta</taxon>
        <taxon>Bolidophyceae</taxon>
        <taxon>Parmales</taxon>
        <taxon>Triparmaceae</taxon>
        <taxon>Tetraparma</taxon>
    </lineage>
</organism>
<comment type="caution">
    <text evidence="1">The sequence shown here is derived from an EMBL/GenBank/DDBJ whole genome shotgun (WGS) entry which is preliminary data.</text>
</comment>